<protein>
    <submittedName>
        <fullName evidence="3">Uncharacterized protein</fullName>
    </submittedName>
</protein>
<keyword evidence="2" id="KW-0472">Membrane</keyword>
<dbReference type="OrthoDB" id="214420at2157"/>
<dbReference type="eggNOG" id="ENOG502N5UP">
    <property type="taxonomic scope" value="Archaea"/>
</dbReference>
<gene>
    <name evidence="3" type="ORF">K933_16027</name>
</gene>
<dbReference type="Proteomes" id="UP000017840">
    <property type="component" value="Unassembled WGS sequence"/>
</dbReference>
<evidence type="ECO:0000256" key="1">
    <source>
        <dbReference type="SAM" id="MobiDB-lite"/>
    </source>
</evidence>
<feature type="region of interest" description="Disordered" evidence="1">
    <location>
        <begin position="128"/>
        <end position="160"/>
    </location>
</feature>
<dbReference type="AlphaFoldDB" id="V4HAG4"/>
<dbReference type="RefSeq" id="WP_023395776.1">
    <property type="nucleotide sequence ID" value="NZ_ASGZ01000064.1"/>
</dbReference>
<reference evidence="3 4" key="1">
    <citation type="journal article" date="2013" name="Genome Announc.">
        <title>Draft Genome Sequence of 'Candidatus Halobonum tyrrellensis' Strain G22, Isolated from the Hypersaline Waters of Lake Tyrrell, Australia.</title>
        <authorList>
            <person name="Ugalde J.A."/>
            <person name="Narasingarao P."/>
            <person name="Kuo S."/>
            <person name="Podell S."/>
            <person name="Allen E.E."/>
        </authorList>
    </citation>
    <scope>NUCLEOTIDE SEQUENCE [LARGE SCALE GENOMIC DNA]</scope>
    <source>
        <strain evidence="3 4">G22</strain>
    </source>
</reference>
<feature type="transmembrane region" description="Helical" evidence="2">
    <location>
        <begin position="81"/>
        <end position="102"/>
    </location>
</feature>
<accession>V4HAG4</accession>
<dbReference type="EMBL" id="ASGZ01000064">
    <property type="protein sequence ID" value="ESP87043.1"/>
    <property type="molecule type" value="Genomic_DNA"/>
</dbReference>
<keyword evidence="4" id="KW-1185">Reference proteome</keyword>
<dbReference type="STRING" id="1324957.K933_16027"/>
<keyword evidence="2" id="KW-1133">Transmembrane helix</keyword>
<evidence type="ECO:0000256" key="2">
    <source>
        <dbReference type="SAM" id="Phobius"/>
    </source>
</evidence>
<evidence type="ECO:0000313" key="4">
    <source>
        <dbReference type="Proteomes" id="UP000017840"/>
    </source>
</evidence>
<name>V4HAG4_9EURY</name>
<feature type="compositionally biased region" description="Basic and acidic residues" evidence="1">
    <location>
        <begin position="138"/>
        <end position="160"/>
    </location>
</feature>
<proteinExistence type="predicted"/>
<organism evidence="3 4">
    <name type="scientific">Candidatus Halobonum tyrrellensis G22</name>
    <dbReference type="NCBI Taxonomy" id="1324957"/>
    <lineage>
        <taxon>Archaea</taxon>
        <taxon>Methanobacteriati</taxon>
        <taxon>Methanobacteriota</taxon>
        <taxon>Stenosarchaea group</taxon>
        <taxon>Halobacteria</taxon>
        <taxon>Halobacteriales</taxon>
        <taxon>Haloferacaceae</taxon>
        <taxon>Candidatus Halobonum</taxon>
    </lineage>
</organism>
<feature type="transmembrane region" description="Helical" evidence="2">
    <location>
        <begin position="20"/>
        <end position="38"/>
    </location>
</feature>
<comment type="caution">
    <text evidence="3">The sequence shown here is derived from an EMBL/GenBank/DDBJ whole genome shotgun (WGS) entry which is preliminary data.</text>
</comment>
<feature type="transmembrane region" description="Helical" evidence="2">
    <location>
        <begin position="50"/>
        <end position="69"/>
    </location>
</feature>
<keyword evidence="2" id="KW-0812">Transmembrane</keyword>
<sequence length="160" mass="16877">MSTNRTSPDPPRLALLAVRRALGVSVALYAFYIALHYLSGYPFLAPADVLLILGLVFAGTAFGVAFSFASPLPADQGIPRVVRTALLTVPALGIGVVLQVVIEGARSDMAIYAIFALAAWLGSTFVRESDEGDDGGAEADRERNRGREPADDADRDCAPA</sequence>
<evidence type="ECO:0000313" key="3">
    <source>
        <dbReference type="EMBL" id="ESP87043.1"/>
    </source>
</evidence>